<evidence type="ECO:0000256" key="4">
    <source>
        <dbReference type="ARBA" id="ARBA00023134"/>
    </source>
</evidence>
<proteinExistence type="predicted"/>
<dbReference type="InterPro" id="IPR027417">
    <property type="entry name" value="P-loop_NTPase"/>
</dbReference>
<dbReference type="InterPro" id="IPR002975">
    <property type="entry name" value="Fungi_Gprotein_alpha"/>
</dbReference>
<feature type="binding site" evidence="6">
    <location>
        <begin position="197"/>
        <end position="201"/>
    </location>
    <ligand>
        <name>GTP</name>
        <dbReference type="ChEBI" id="CHEBI:37565"/>
    </ligand>
</feature>
<keyword evidence="4 6" id="KW-0342">GTP-binding</keyword>
<dbReference type="GO" id="GO:0031683">
    <property type="term" value="F:G-protein beta/gamma-subunit complex binding"/>
    <property type="evidence" value="ECO:0007669"/>
    <property type="project" value="InterPro"/>
</dbReference>
<dbReference type="PANTHER" id="PTHR10218">
    <property type="entry name" value="GTP-BINDING PROTEIN ALPHA SUBUNIT"/>
    <property type="match status" value="1"/>
</dbReference>
<dbReference type="GO" id="GO:0046872">
    <property type="term" value="F:metal ion binding"/>
    <property type="evidence" value="ECO:0007669"/>
    <property type="project" value="UniProtKB-KW"/>
</dbReference>
<dbReference type="GO" id="GO:0005834">
    <property type="term" value="C:heterotrimeric G-protein complex"/>
    <property type="evidence" value="ECO:0007669"/>
    <property type="project" value="InterPro"/>
</dbReference>
<feature type="binding site" evidence="6">
    <location>
        <begin position="266"/>
        <end position="269"/>
    </location>
    <ligand>
        <name>GTP</name>
        <dbReference type="ChEBI" id="CHEBI:37565"/>
    </ligand>
</feature>
<dbReference type="PRINTS" id="PR01241">
    <property type="entry name" value="GPROTEINAFNG"/>
</dbReference>
<sequence>MGVRQSTEHKRNNEIDKLIKKEKNFQRKELKVLLLGSGDSGKSTILKQMRLIHACGFSKIERENFRIMILTNLLGSMQALLEGMHSLNLTFEDESNWNYISMFEYVSGNLSIHESYPIDYLAPLKSLWQDQGVQKTFDMGHTFAFNENIKYFFDQLDRIFEPDYTPLDADIIHCRIKTTGIVETKFRNGSVIYRMFDVGGQRSERKKWIHCFDNVAAVLFVAALSGYDCCLVEDKYSNQMYEAFMLFESICNSKWFVNTSMILFLNKVDLFQEKILKSPISEYFPDYQGSPTDYYQARSFFKHRFTKLNTNDSKLIYVHYTVATDTELLAHVMESVSDSILHESLQTLLL</sequence>
<reference evidence="8" key="1">
    <citation type="submission" date="2021-01" db="EMBL/GenBank/DDBJ databases">
        <title>Metabolic potential, ecology and presence of endohyphal bacteria is reflected in genomic diversity of Mucoromycotina.</title>
        <authorList>
            <person name="Muszewska A."/>
            <person name="Okrasinska A."/>
            <person name="Steczkiewicz K."/>
            <person name="Drgas O."/>
            <person name="Orlowska M."/>
            <person name="Perlinska-Lenart U."/>
            <person name="Aleksandrzak-Piekarczyk T."/>
            <person name="Szatraj K."/>
            <person name="Zielenkiewicz U."/>
            <person name="Pilsyk S."/>
            <person name="Malc E."/>
            <person name="Mieczkowski P."/>
            <person name="Kruszewska J.S."/>
            <person name="Biernat P."/>
            <person name="Pawlowska J."/>
        </authorList>
    </citation>
    <scope>NUCLEOTIDE SEQUENCE</scope>
    <source>
        <strain evidence="8">WA0000018081</strain>
    </source>
</reference>
<keyword evidence="1 7" id="KW-0479">Metal-binding</keyword>
<dbReference type="EMBL" id="JAEPRE010000012">
    <property type="protein sequence ID" value="KAG2236868.1"/>
    <property type="molecule type" value="Genomic_DNA"/>
</dbReference>
<dbReference type="PANTHER" id="PTHR10218:SF242">
    <property type="entry name" value="GUANINE NUCLEOTIDE-BINDING PROTEIN ALPHA-1 SUBUNIT"/>
    <property type="match status" value="1"/>
</dbReference>
<evidence type="ECO:0000256" key="3">
    <source>
        <dbReference type="ARBA" id="ARBA00022842"/>
    </source>
</evidence>
<feature type="binding site" evidence="7">
    <location>
        <position position="43"/>
    </location>
    <ligand>
        <name>Mg(2+)</name>
        <dbReference type="ChEBI" id="CHEBI:18420"/>
    </ligand>
</feature>
<dbReference type="GO" id="GO:0005737">
    <property type="term" value="C:cytoplasm"/>
    <property type="evidence" value="ECO:0007669"/>
    <property type="project" value="TreeGrafter"/>
</dbReference>
<dbReference type="Gene3D" id="3.40.50.300">
    <property type="entry name" value="P-loop containing nucleotide triphosphate hydrolases"/>
    <property type="match status" value="1"/>
</dbReference>
<dbReference type="FunFam" id="3.40.50.300:FF:000563">
    <property type="entry name" value="Guanine nucleotide-binding protein alpha subunit"/>
    <property type="match status" value="1"/>
</dbReference>
<dbReference type="GO" id="GO:0007186">
    <property type="term" value="P:G protein-coupled receptor signaling pathway"/>
    <property type="evidence" value="ECO:0007669"/>
    <property type="project" value="InterPro"/>
</dbReference>
<dbReference type="GO" id="GO:0005525">
    <property type="term" value="F:GTP binding"/>
    <property type="evidence" value="ECO:0007669"/>
    <property type="project" value="UniProtKB-KW"/>
</dbReference>
<protein>
    <submittedName>
        <fullName evidence="8">Uncharacterized protein</fullName>
    </submittedName>
</protein>
<dbReference type="CDD" id="cd00066">
    <property type="entry name" value="G-alpha"/>
    <property type="match status" value="1"/>
</dbReference>
<dbReference type="GO" id="GO:0001664">
    <property type="term" value="F:G protein-coupled receptor binding"/>
    <property type="evidence" value="ECO:0007669"/>
    <property type="project" value="InterPro"/>
</dbReference>
<evidence type="ECO:0000256" key="5">
    <source>
        <dbReference type="ARBA" id="ARBA00023224"/>
    </source>
</evidence>
<evidence type="ECO:0000313" key="9">
    <source>
        <dbReference type="Proteomes" id="UP000613177"/>
    </source>
</evidence>
<gene>
    <name evidence="8" type="ORF">INT48_002681</name>
</gene>
<evidence type="ECO:0000313" key="8">
    <source>
        <dbReference type="EMBL" id="KAG2236868.1"/>
    </source>
</evidence>
<keyword evidence="2 6" id="KW-0547">Nucleotide-binding</keyword>
<dbReference type="SUPFAM" id="SSF47895">
    <property type="entry name" value="Transducin (alpha subunit), insertion domain"/>
    <property type="match status" value="1"/>
</dbReference>
<dbReference type="InterPro" id="IPR001019">
    <property type="entry name" value="Gprotein_alpha_su"/>
</dbReference>
<dbReference type="PROSITE" id="PS51882">
    <property type="entry name" value="G_ALPHA"/>
    <property type="match status" value="1"/>
</dbReference>
<dbReference type="InterPro" id="IPR011025">
    <property type="entry name" value="GproteinA_insert"/>
</dbReference>
<dbReference type="Pfam" id="PF00503">
    <property type="entry name" value="G-alpha"/>
    <property type="match status" value="1"/>
</dbReference>
<dbReference type="OrthoDB" id="5817230at2759"/>
<keyword evidence="5" id="KW-0807">Transducer</keyword>
<evidence type="ECO:0000256" key="1">
    <source>
        <dbReference type="ARBA" id="ARBA00022723"/>
    </source>
</evidence>
<dbReference type="PRINTS" id="PR00318">
    <property type="entry name" value="GPROTEINA"/>
</dbReference>
<feature type="binding site" evidence="6">
    <location>
        <position position="323"/>
    </location>
    <ligand>
        <name>GTP</name>
        <dbReference type="ChEBI" id="CHEBI:37565"/>
    </ligand>
</feature>
<dbReference type="AlphaFoldDB" id="A0A8H7SYP3"/>
<dbReference type="SUPFAM" id="SSF52540">
    <property type="entry name" value="P-loop containing nucleoside triphosphate hydrolases"/>
    <property type="match status" value="1"/>
</dbReference>
<keyword evidence="9" id="KW-1185">Reference proteome</keyword>
<evidence type="ECO:0000256" key="7">
    <source>
        <dbReference type="PIRSR" id="PIRSR601019-2"/>
    </source>
</evidence>
<dbReference type="GO" id="GO:0003924">
    <property type="term" value="F:GTPase activity"/>
    <property type="evidence" value="ECO:0007669"/>
    <property type="project" value="InterPro"/>
</dbReference>
<evidence type="ECO:0000256" key="2">
    <source>
        <dbReference type="ARBA" id="ARBA00022741"/>
    </source>
</evidence>
<dbReference type="GO" id="GO:0000750">
    <property type="term" value="P:pheromone-dependent signal transduction involved in conjugation with cellular fusion"/>
    <property type="evidence" value="ECO:0007669"/>
    <property type="project" value="TreeGrafter"/>
</dbReference>
<accession>A0A8H7SYP3</accession>
<comment type="caution">
    <text evidence="8">The sequence shown here is derived from an EMBL/GenBank/DDBJ whole genome shotgun (WGS) entry which is preliminary data.</text>
</comment>
<dbReference type="SMART" id="SM00275">
    <property type="entry name" value="G_alpha"/>
    <property type="match status" value="1"/>
</dbReference>
<dbReference type="Proteomes" id="UP000613177">
    <property type="component" value="Unassembled WGS sequence"/>
</dbReference>
<organism evidence="8 9">
    <name type="scientific">Thamnidium elegans</name>
    <dbReference type="NCBI Taxonomy" id="101142"/>
    <lineage>
        <taxon>Eukaryota</taxon>
        <taxon>Fungi</taxon>
        <taxon>Fungi incertae sedis</taxon>
        <taxon>Mucoromycota</taxon>
        <taxon>Mucoromycotina</taxon>
        <taxon>Mucoromycetes</taxon>
        <taxon>Mucorales</taxon>
        <taxon>Mucorineae</taxon>
        <taxon>Mucoraceae</taxon>
        <taxon>Thamnidium</taxon>
    </lineage>
</organism>
<feature type="binding site" evidence="7">
    <location>
        <position position="178"/>
    </location>
    <ligand>
        <name>Mg(2+)</name>
        <dbReference type="ChEBI" id="CHEBI:18420"/>
    </ligand>
</feature>
<dbReference type="Gene3D" id="1.10.400.10">
    <property type="entry name" value="GI Alpha 1, domain 2-like"/>
    <property type="match status" value="1"/>
</dbReference>
<name>A0A8H7SYP3_9FUNG</name>
<keyword evidence="3 7" id="KW-0460">Magnesium</keyword>
<evidence type="ECO:0000256" key="6">
    <source>
        <dbReference type="PIRSR" id="PIRSR601019-1"/>
    </source>
</evidence>